<dbReference type="Proteomes" id="UP000001219">
    <property type="component" value="Chromosome"/>
</dbReference>
<sequence length="179" mass="17926">MSASVSVANGAPARTDPGTALDFGQTATLPSNAFSAGGSLALFTVTGITPAENVPDTVTHGGAPYFIYVTVTSLAARPAAAPGLVGLAGSPDGRTAALTLTPTGGLPACTDTPIPERMKRGESYATCLLALADPGQKLQQVIYWADTTGDDAFDYKASPVAWRNPAAVPSGSPTTSTAG</sequence>
<keyword evidence="2" id="KW-1185">Reference proteome</keyword>
<protein>
    <submittedName>
        <fullName evidence="1">Uncharacterized protein</fullName>
    </submittedName>
</protein>
<dbReference type="AlphaFoldDB" id="D0L5T9"/>
<dbReference type="EMBL" id="CP001802">
    <property type="protein sequence ID" value="ACY20618.1"/>
    <property type="molecule type" value="Genomic_DNA"/>
</dbReference>
<reference evidence="1 2" key="2">
    <citation type="journal article" date="2010" name="Stand. Genomic Sci.">
        <title>Complete genome sequence of Gordonia bronchialis type strain (3410).</title>
        <authorList>
            <person name="Ivanova N."/>
            <person name="Sikorski J."/>
            <person name="Jando M."/>
            <person name="Lapidus A."/>
            <person name="Nolan M."/>
            <person name="Lucas S."/>
            <person name="Del Rio T.G."/>
            <person name="Tice H."/>
            <person name="Copeland A."/>
            <person name="Cheng J.F."/>
            <person name="Chen F."/>
            <person name="Bruce D."/>
            <person name="Goodwin L."/>
            <person name="Pitluck S."/>
            <person name="Mavromatis K."/>
            <person name="Ovchinnikova G."/>
            <person name="Pati A."/>
            <person name="Chen A."/>
            <person name="Palaniappan K."/>
            <person name="Land M."/>
            <person name="Hauser L."/>
            <person name="Chang Y.J."/>
            <person name="Jeffries C.D."/>
            <person name="Chain P."/>
            <person name="Saunders E."/>
            <person name="Han C."/>
            <person name="Detter J.C."/>
            <person name="Brettin T."/>
            <person name="Rohde M."/>
            <person name="Goker M."/>
            <person name="Bristow J."/>
            <person name="Eisen J.A."/>
            <person name="Markowitz V."/>
            <person name="Hugenholtz P."/>
            <person name="Klenk H.P."/>
            <person name="Kyrpides N.C."/>
        </authorList>
    </citation>
    <scope>NUCLEOTIDE SEQUENCE [LARGE SCALE GENOMIC DNA]</scope>
    <source>
        <strain evidence="2">ATCC 25592 / DSM 43247 / BCRC 13721 / JCM 3198 / KCTC 3076 / NBRC 16047 / NCTC 10667</strain>
    </source>
</reference>
<accession>D0L5T9</accession>
<organism evidence="1 2">
    <name type="scientific">Gordonia bronchialis (strain ATCC 25592 / DSM 43247 / BCRC 13721 / JCM 3198 / KCTC 3076 / NBRC 16047 / NCTC 10667)</name>
    <name type="common">Rhodococcus bronchialis</name>
    <dbReference type="NCBI Taxonomy" id="526226"/>
    <lineage>
        <taxon>Bacteria</taxon>
        <taxon>Bacillati</taxon>
        <taxon>Actinomycetota</taxon>
        <taxon>Actinomycetes</taxon>
        <taxon>Mycobacteriales</taxon>
        <taxon>Gordoniaceae</taxon>
        <taxon>Gordonia</taxon>
    </lineage>
</organism>
<reference evidence="2" key="1">
    <citation type="submission" date="2009-10" db="EMBL/GenBank/DDBJ databases">
        <title>The complete chromosome of Gordonia bronchialis DSM 43247.</title>
        <authorList>
            <consortium name="US DOE Joint Genome Institute (JGI-PGF)"/>
            <person name="Lucas S."/>
            <person name="Copeland A."/>
            <person name="Lapidus A."/>
            <person name="Glavina del Rio T."/>
            <person name="Dalin E."/>
            <person name="Tice H."/>
            <person name="Bruce D."/>
            <person name="Goodwin L."/>
            <person name="Pitluck S."/>
            <person name="Kyrpides N."/>
            <person name="Mavromatis K."/>
            <person name="Ivanova N."/>
            <person name="Ovchinnikova G."/>
            <person name="Saunders E."/>
            <person name="Brettin T."/>
            <person name="Detter J.C."/>
            <person name="Han C."/>
            <person name="Larimer F."/>
            <person name="Land M."/>
            <person name="Hauser L."/>
            <person name="Markowitz V."/>
            <person name="Cheng J.-F."/>
            <person name="Hugenholtz P."/>
            <person name="Woyke T."/>
            <person name="Wu D."/>
            <person name="Jando M."/>
            <person name="Schneider S."/>
            <person name="Goeker M."/>
            <person name="Klenk H.-P."/>
            <person name="Eisen J.A."/>
        </authorList>
    </citation>
    <scope>NUCLEOTIDE SEQUENCE [LARGE SCALE GENOMIC DNA]</scope>
    <source>
        <strain evidence="2">ATCC 25592 / DSM 43247 / BCRC 13721 / JCM 3198 / KCTC 3076 / NBRC 16047 / NCTC 10667</strain>
    </source>
</reference>
<evidence type="ECO:0000313" key="2">
    <source>
        <dbReference type="Proteomes" id="UP000001219"/>
    </source>
</evidence>
<dbReference type="KEGG" id="gbr:Gbro_1331"/>
<gene>
    <name evidence="1" type="ordered locus">Gbro_1331</name>
</gene>
<proteinExistence type="predicted"/>
<dbReference type="eggNOG" id="ENOG5033SQP">
    <property type="taxonomic scope" value="Bacteria"/>
</dbReference>
<dbReference type="HOGENOM" id="CLU_1270816_0_0_11"/>
<name>D0L5T9_GORB4</name>
<evidence type="ECO:0000313" key="1">
    <source>
        <dbReference type="EMBL" id="ACY20618.1"/>
    </source>
</evidence>